<evidence type="ECO:0000313" key="1">
    <source>
        <dbReference type="EMBL" id="MFC5729624.1"/>
    </source>
</evidence>
<gene>
    <name evidence="1" type="ORF">ACFPQB_11910</name>
</gene>
<accession>A0ABW0ZJP2</accession>
<sequence>MPITRPATAAQRPERLPFLVRTSPAMPRAIPTGAPQQESEQTNAAIEIPSVVGLAALAPYGFGASDGEPPNWFGCGS</sequence>
<dbReference type="RefSeq" id="WP_136436696.1">
    <property type="nucleotide sequence ID" value="NZ_JBHSNS010000005.1"/>
</dbReference>
<reference evidence="2" key="1">
    <citation type="journal article" date="2019" name="Int. J. Syst. Evol. Microbiol.">
        <title>The Global Catalogue of Microorganisms (GCM) 10K type strain sequencing project: providing services to taxonomists for standard genome sequencing and annotation.</title>
        <authorList>
            <consortium name="The Broad Institute Genomics Platform"/>
            <consortium name="The Broad Institute Genome Sequencing Center for Infectious Disease"/>
            <person name="Wu L."/>
            <person name="Ma J."/>
        </authorList>
    </citation>
    <scope>NUCLEOTIDE SEQUENCE [LARGE SCALE GENOMIC DNA]</scope>
    <source>
        <strain evidence="2">YIM 94188</strain>
    </source>
</reference>
<comment type="caution">
    <text evidence="1">The sequence shown here is derived from an EMBL/GenBank/DDBJ whole genome shotgun (WGS) entry which is preliminary data.</text>
</comment>
<name>A0ABW0ZJP2_9ACTN</name>
<organism evidence="1 2">
    <name type="scientific">Nocardioides vastitatis</name>
    <dbReference type="NCBI Taxonomy" id="2568655"/>
    <lineage>
        <taxon>Bacteria</taxon>
        <taxon>Bacillati</taxon>
        <taxon>Actinomycetota</taxon>
        <taxon>Actinomycetes</taxon>
        <taxon>Propionibacteriales</taxon>
        <taxon>Nocardioidaceae</taxon>
        <taxon>Nocardioides</taxon>
    </lineage>
</organism>
<dbReference type="EMBL" id="JBHSNS010000005">
    <property type="protein sequence ID" value="MFC5729624.1"/>
    <property type="molecule type" value="Genomic_DNA"/>
</dbReference>
<dbReference type="Proteomes" id="UP001596072">
    <property type="component" value="Unassembled WGS sequence"/>
</dbReference>
<evidence type="ECO:0000313" key="2">
    <source>
        <dbReference type="Proteomes" id="UP001596072"/>
    </source>
</evidence>
<proteinExistence type="predicted"/>
<keyword evidence="2" id="KW-1185">Reference proteome</keyword>
<protein>
    <submittedName>
        <fullName evidence="1">Uncharacterized protein</fullName>
    </submittedName>
</protein>